<organism evidence="2 3">
    <name type="scientific">Silvibacterium bohemicum</name>
    <dbReference type="NCBI Taxonomy" id="1577686"/>
    <lineage>
        <taxon>Bacteria</taxon>
        <taxon>Pseudomonadati</taxon>
        <taxon>Acidobacteriota</taxon>
        <taxon>Terriglobia</taxon>
        <taxon>Terriglobales</taxon>
        <taxon>Acidobacteriaceae</taxon>
        <taxon>Silvibacterium</taxon>
    </lineage>
</organism>
<dbReference type="PANTHER" id="PTHR33490:SF12">
    <property type="entry name" value="BLL5557 PROTEIN"/>
    <property type="match status" value="1"/>
</dbReference>
<evidence type="ECO:0000313" key="3">
    <source>
        <dbReference type="Proteomes" id="UP000538666"/>
    </source>
</evidence>
<dbReference type="InterPro" id="IPR038765">
    <property type="entry name" value="Papain-like_cys_pep_sf"/>
</dbReference>
<feature type="domain" description="Transglutaminase-like" evidence="1">
    <location>
        <begin position="161"/>
        <end position="227"/>
    </location>
</feature>
<keyword evidence="3" id="KW-1185">Reference proteome</keyword>
<protein>
    <submittedName>
        <fullName evidence="2">Transglutaminase-like putative cysteine protease</fullName>
    </submittedName>
</protein>
<sequence>MLIRLGYDIQFDLPAPVSFVAMLHVHPSRSADLREPDLMQVDPAISLDCYIDSFGNVCTRFDAPAGRLRLSNNTLILDSGEPDAINLSAVEHPISELPSDVLRYLMSSRYCEVDRLSGIALDLFGHLPKGWSRVHAVCSWVHEKVTFGYHFARPTKTALDVFTERQGVCRDFQHLAITFLRALNIPARYATGYLGDIRIDIPPSPMDFSAWLEVYLSGRWWTFDARHNRPRVGRVLMAVGRDASDVAITTSFGVANLRHFFVVSDEVVEEASAERILSGQN</sequence>
<dbReference type="RefSeq" id="WP_050059932.1">
    <property type="nucleotide sequence ID" value="NZ_JACHEK010000012.1"/>
</dbReference>
<name>A0A841K0M6_9BACT</name>
<dbReference type="AlphaFoldDB" id="A0A841K0M6"/>
<evidence type="ECO:0000259" key="1">
    <source>
        <dbReference type="SMART" id="SM00460"/>
    </source>
</evidence>
<dbReference type="PANTHER" id="PTHR33490">
    <property type="entry name" value="BLR5614 PROTEIN-RELATED"/>
    <property type="match status" value="1"/>
</dbReference>
<gene>
    <name evidence="2" type="ORF">HNQ77_005117</name>
</gene>
<reference evidence="2 3" key="1">
    <citation type="submission" date="2020-08" db="EMBL/GenBank/DDBJ databases">
        <title>Genomic Encyclopedia of Type Strains, Phase IV (KMG-IV): sequencing the most valuable type-strain genomes for metagenomic binning, comparative biology and taxonomic classification.</title>
        <authorList>
            <person name="Goeker M."/>
        </authorList>
    </citation>
    <scope>NUCLEOTIDE SEQUENCE [LARGE SCALE GENOMIC DNA]</scope>
    <source>
        <strain evidence="2 3">DSM 103733</strain>
    </source>
</reference>
<dbReference type="Pfam" id="PF01841">
    <property type="entry name" value="Transglut_core"/>
    <property type="match status" value="1"/>
</dbReference>
<dbReference type="GO" id="GO:0008233">
    <property type="term" value="F:peptidase activity"/>
    <property type="evidence" value="ECO:0007669"/>
    <property type="project" value="UniProtKB-KW"/>
</dbReference>
<accession>A0A841K0M6</accession>
<dbReference type="OrthoDB" id="9787782at2"/>
<dbReference type="SUPFAM" id="SSF54001">
    <property type="entry name" value="Cysteine proteinases"/>
    <property type="match status" value="1"/>
</dbReference>
<evidence type="ECO:0000313" key="2">
    <source>
        <dbReference type="EMBL" id="MBB6147132.1"/>
    </source>
</evidence>
<dbReference type="Gene3D" id="3.10.620.30">
    <property type="match status" value="1"/>
</dbReference>
<dbReference type="SMART" id="SM00460">
    <property type="entry name" value="TGc"/>
    <property type="match status" value="1"/>
</dbReference>
<comment type="caution">
    <text evidence="2">The sequence shown here is derived from an EMBL/GenBank/DDBJ whole genome shotgun (WGS) entry which is preliminary data.</text>
</comment>
<dbReference type="Gene3D" id="2.60.40.2250">
    <property type="match status" value="1"/>
</dbReference>
<dbReference type="InterPro" id="IPR002931">
    <property type="entry name" value="Transglutaminase-like"/>
</dbReference>
<dbReference type="EMBL" id="JACHEK010000012">
    <property type="protein sequence ID" value="MBB6147132.1"/>
    <property type="molecule type" value="Genomic_DNA"/>
</dbReference>
<keyword evidence="2" id="KW-0645">Protease</keyword>
<proteinExistence type="predicted"/>
<keyword evidence="2" id="KW-0378">Hydrolase</keyword>
<dbReference type="Proteomes" id="UP000538666">
    <property type="component" value="Unassembled WGS sequence"/>
</dbReference>
<dbReference type="GO" id="GO:0006508">
    <property type="term" value="P:proteolysis"/>
    <property type="evidence" value="ECO:0007669"/>
    <property type="project" value="UniProtKB-KW"/>
</dbReference>